<reference evidence="1" key="1">
    <citation type="journal article" date="2014" name="Int. J. Syst. Evol. Microbiol.">
        <title>Complete genome sequence of Corynebacterium casei LMG S-19264T (=DSM 44701T), isolated from a smear-ripened cheese.</title>
        <authorList>
            <consortium name="US DOE Joint Genome Institute (JGI-PGF)"/>
            <person name="Walter F."/>
            <person name="Albersmeier A."/>
            <person name="Kalinowski J."/>
            <person name="Ruckert C."/>
        </authorList>
    </citation>
    <scope>NUCLEOTIDE SEQUENCE</scope>
    <source>
        <strain evidence="1">VKM B-1513</strain>
    </source>
</reference>
<dbReference type="AlphaFoldDB" id="A0A9W6ILH8"/>
<comment type="caution">
    <text evidence="1">The sequence shown here is derived from an EMBL/GenBank/DDBJ whole genome shotgun (WGS) entry which is preliminary data.</text>
</comment>
<accession>A0A9W6ILH8</accession>
<evidence type="ECO:0000313" key="1">
    <source>
        <dbReference type="EMBL" id="GLK51171.1"/>
    </source>
</evidence>
<organism evidence="1 2">
    <name type="scientific">Maricaulis virginensis</name>
    <dbReference type="NCBI Taxonomy" id="144022"/>
    <lineage>
        <taxon>Bacteria</taxon>
        <taxon>Pseudomonadati</taxon>
        <taxon>Pseudomonadota</taxon>
        <taxon>Alphaproteobacteria</taxon>
        <taxon>Maricaulales</taxon>
        <taxon>Maricaulaceae</taxon>
        <taxon>Maricaulis</taxon>
    </lineage>
</organism>
<gene>
    <name evidence="1" type="ORF">GCM10017621_06790</name>
</gene>
<keyword evidence="2" id="KW-1185">Reference proteome</keyword>
<name>A0A9W6ILH8_9PROT</name>
<protein>
    <submittedName>
        <fullName evidence="1">Uncharacterized protein</fullName>
    </submittedName>
</protein>
<evidence type="ECO:0000313" key="2">
    <source>
        <dbReference type="Proteomes" id="UP001143486"/>
    </source>
</evidence>
<sequence>MVSWRSRGKRELTVLRAMPNDTLVRDTPNYVRETTISGPDSDQKAAIPSPFAIDFVGSRTL</sequence>
<proteinExistence type="predicted"/>
<reference evidence="1" key="2">
    <citation type="submission" date="2023-01" db="EMBL/GenBank/DDBJ databases">
        <authorList>
            <person name="Sun Q."/>
            <person name="Evtushenko L."/>
        </authorList>
    </citation>
    <scope>NUCLEOTIDE SEQUENCE</scope>
    <source>
        <strain evidence="1">VKM B-1513</strain>
    </source>
</reference>
<dbReference type="Proteomes" id="UP001143486">
    <property type="component" value="Unassembled WGS sequence"/>
</dbReference>
<dbReference type="EMBL" id="BSFE01000002">
    <property type="protein sequence ID" value="GLK51171.1"/>
    <property type="molecule type" value="Genomic_DNA"/>
</dbReference>